<dbReference type="EMBL" id="GL377309">
    <property type="protein sequence ID" value="EFI94953.1"/>
    <property type="molecule type" value="Genomic_DNA"/>
</dbReference>
<dbReference type="GeneID" id="9591276"/>
<feature type="chain" id="PRO_5003120769" description="Extracellular membrane protein CFEM domain-containing protein" evidence="1">
    <location>
        <begin position="20"/>
        <end position="92"/>
    </location>
</feature>
<sequence length="92" mass="10067">MRLSAIALAIATMSSVARAQVDPGPVDICVNSVCEPIFPVYEFCVCDFERAKIEECVEKYWSPIPGGIVEIERAYLAIQMWCSDHGIGEGAV</sequence>
<evidence type="ECO:0000313" key="2">
    <source>
        <dbReference type="EMBL" id="EFI94953.1"/>
    </source>
</evidence>
<keyword evidence="1" id="KW-0732">Signal</keyword>
<proteinExistence type="predicted"/>
<name>D8QCL5_SCHCM</name>
<dbReference type="HOGENOM" id="CLU_2414533_0_0_1"/>
<dbReference type="VEuPathDB" id="FungiDB:SCHCODRAFT_02372730"/>
<accession>D8QCL5</accession>
<organism evidence="3">
    <name type="scientific">Schizophyllum commune (strain H4-8 / FGSC 9210)</name>
    <name type="common">Split gill fungus</name>
    <dbReference type="NCBI Taxonomy" id="578458"/>
    <lineage>
        <taxon>Eukaryota</taxon>
        <taxon>Fungi</taxon>
        <taxon>Dikarya</taxon>
        <taxon>Basidiomycota</taxon>
        <taxon>Agaricomycotina</taxon>
        <taxon>Agaricomycetes</taxon>
        <taxon>Agaricomycetidae</taxon>
        <taxon>Agaricales</taxon>
        <taxon>Schizophyllaceae</taxon>
        <taxon>Schizophyllum</taxon>
    </lineage>
</organism>
<dbReference type="Proteomes" id="UP000007431">
    <property type="component" value="Unassembled WGS sequence"/>
</dbReference>
<gene>
    <name evidence="2" type="ORF">SCHCODRAFT_111609</name>
</gene>
<dbReference type="AlphaFoldDB" id="D8QCL5"/>
<evidence type="ECO:0000256" key="1">
    <source>
        <dbReference type="SAM" id="SignalP"/>
    </source>
</evidence>
<dbReference type="InParanoid" id="D8QCL5"/>
<dbReference type="RefSeq" id="XP_003029856.1">
    <property type="nucleotide sequence ID" value="XM_003029810.1"/>
</dbReference>
<dbReference type="KEGG" id="scm:SCHCO_02372730"/>
<feature type="non-terminal residue" evidence="2">
    <location>
        <position position="92"/>
    </location>
</feature>
<feature type="signal peptide" evidence="1">
    <location>
        <begin position="1"/>
        <end position="19"/>
    </location>
</feature>
<dbReference type="OrthoDB" id="10441314at2759"/>
<evidence type="ECO:0008006" key="4">
    <source>
        <dbReference type="Google" id="ProtNLM"/>
    </source>
</evidence>
<evidence type="ECO:0000313" key="3">
    <source>
        <dbReference type="Proteomes" id="UP000007431"/>
    </source>
</evidence>
<reference evidence="2 3" key="1">
    <citation type="journal article" date="2010" name="Nat. Biotechnol.">
        <title>Genome sequence of the model mushroom Schizophyllum commune.</title>
        <authorList>
            <person name="Ohm R.A."/>
            <person name="de Jong J.F."/>
            <person name="Lugones L.G."/>
            <person name="Aerts A."/>
            <person name="Kothe E."/>
            <person name="Stajich J.E."/>
            <person name="de Vries R.P."/>
            <person name="Record E."/>
            <person name="Levasseur A."/>
            <person name="Baker S.E."/>
            <person name="Bartholomew K.A."/>
            <person name="Coutinho P.M."/>
            <person name="Erdmann S."/>
            <person name="Fowler T.J."/>
            <person name="Gathman A.C."/>
            <person name="Lombard V."/>
            <person name="Henrissat B."/>
            <person name="Knabe N."/>
            <person name="Kuees U."/>
            <person name="Lilly W.W."/>
            <person name="Lindquist E."/>
            <person name="Lucas S."/>
            <person name="Magnuson J.K."/>
            <person name="Piumi F."/>
            <person name="Raudaskoski M."/>
            <person name="Salamov A."/>
            <person name="Schmutz J."/>
            <person name="Schwarze F.W.M.R."/>
            <person name="vanKuyk P.A."/>
            <person name="Horton J.S."/>
            <person name="Grigoriev I.V."/>
            <person name="Woesten H.A.B."/>
        </authorList>
    </citation>
    <scope>NUCLEOTIDE SEQUENCE [LARGE SCALE GENOMIC DNA]</scope>
    <source>
        <strain evidence="3">H4-8 / FGSC 9210</strain>
    </source>
</reference>
<protein>
    <recommendedName>
        <fullName evidence="4">Extracellular membrane protein CFEM domain-containing protein</fullName>
    </recommendedName>
</protein>
<keyword evidence="3" id="KW-1185">Reference proteome</keyword>